<protein>
    <submittedName>
        <fullName evidence="2">Uncharacterized protein</fullName>
    </submittedName>
</protein>
<dbReference type="AlphaFoldDB" id="A0A6C0Y7Y3"/>
<gene>
    <name evidence="2" type="ORF">FSC09_17660</name>
</gene>
<dbReference type="EMBL" id="CP044460">
    <property type="protein sequence ID" value="QIC72183.1"/>
    <property type="molecule type" value="Genomic_DNA"/>
</dbReference>
<keyword evidence="1" id="KW-0812">Transmembrane</keyword>
<keyword evidence="2" id="KW-0614">Plasmid</keyword>
<dbReference type="RefSeq" id="WP_005174595.1">
    <property type="nucleotide sequence ID" value="NZ_CP044460.1"/>
</dbReference>
<accession>A0A6C0Y7Y3</accession>
<proteinExistence type="predicted"/>
<keyword evidence="1" id="KW-1133">Transmembrane helix</keyword>
<geneLocation type="plasmid" evidence="3">
    <name>pb18-5</name>
</geneLocation>
<dbReference type="Proteomes" id="UP000503440">
    <property type="component" value="Plasmid pB18-5"/>
</dbReference>
<sequence>MGLTNNDLERDEDFLECSKLYFKVAHDEYRDELLRANRLDEKIGRLIAIVNILLAGIVAFSTTSFSDELFTELSNGLKILLILILLLLLSFTFLSWWFLVTASNFSSIGKIAVDDEVRDWVSSKSQSEMYIALADDYKHAIDNAEKKINQCKVDPLNKSLFFLKLSVVTLLVYLVMIFILKYGAIT</sequence>
<evidence type="ECO:0000256" key="1">
    <source>
        <dbReference type="SAM" id="Phobius"/>
    </source>
</evidence>
<keyword evidence="1" id="KW-0472">Membrane</keyword>
<organism evidence="2 3">
    <name type="scientific">Acinetobacter indicus</name>
    <dbReference type="NCBI Taxonomy" id="756892"/>
    <lineage>
        <taxon>Bacteria</taxon>
        <taxon>Pseudomonadati</taxon>
        <taxon>Pseudomonadota</taxon>
        <taxon>Gammaproteobacteria</taxon>
        <taxon>Moraxellales</taxon>
        <taxon>Moraxellaceae</taxon>
        <taxon>Acinetobacter</taxon>
    </lineage>
</organism>
<feature type="transmembrane region" description="Helical" evidence="1">
    <location>
        <begin position="43"/>
        <end position="65"/>
    </location>
</feature>
<feature type="transmembrane region" description="Helical" evidence="1">
    <location>
        <begin position="77"/>
        <end position="100"/>
    </location>
</feature>
<reference evidence="2 3" key="1">
    <citation type="submission" date="2019-09" db="EMBL/GenBank/DDBJ databases">
        <title>Non-baumannii Acinetobacter spp. carrying blaNDM-1 isolated in China.</title>
        <authorList>
            <person name="Cui C."/>
            <person name="Chen C."/>
            <person name="Sun J."/>
            <person name="Liu Y."/>
        </authorList>
    </citation>
    <scope>NUCLEOTIDE SEQUENCE [LARGE SCALE GENOMIC DNA]</scope>
    <source>
        <strain evidence="2 3">B18</strain>
        <plasmid evidence="3">pb18-5</plasmid>
    </source>
</reference>
<feature type="transmembrane region" description="Helical" evidence="1">
    <location>
        <begin position="161"/>
        <end position="180"/>
    </location>
</feature>
<name>A0A6C0Y7Y3_9GAMM</name>
<evidence type="ECO:0000313" key="2">
    <source>
        <dbReference type="EMBL" id="QIC72183.1"/>
    </source>
</evidence>
<evidence type="ECO:0000313" key="3">
    <source>
        <dbReference type="Proteomes" id="UP000503440"/>
    </source>
</evidence>